<dbReference type="InterPro" id="IPR008257">
    <property type="entry name" value="Pept_M19"/>
</dbReference>
<dbReference type="Pfam" id="PF01244">
    <property type="entry name" value="Peptidase_M19"/>
    <property type="match status" value="1"/>
</dbReference>
<dbReference type="Gene3D" id="3.20.20.140">
    <property type="entry name" value="Metal-dependent hydrolases"/>
    <property type="match status" value="1"/>
</dbReference>
<gene>
    <name evidence="1" type="ORF">D6851_11715</name>
</gene>
<dbReference type="RefSeq" id="WP_120325056.1">
    <property type="nucleotide sequence ID" value="NZ_RAPF01000005.1"/>
</dbReference>
<organism evidence="1 2">
    <name type="scientific">Altericroceibacterium spongiae</name>
    <dbReference type="NCBI Taxonomy" id="2320269"/>
    <lineage>
        <taxon>Bacteria</taxon>
        <taxon>Pseudomonadati</taxon>
        <taxon>Pseudomonadota</taxon>
        <taxon>Alphaproteobacteria</taxon>
        <taxon>Sphingomonadales</taxon>
        <taxon>Erythrobacteraceae</taxon>
        <taxon>Altericroceibacterium</taxon>
    </lineage>
</organism>
<dbReference type="Proteomes" id="UP000284395">
    <property type="component" value="Unassembled WGS sequence"/>
</dbReference>
<dbReference type="SUPFAM" id="SSF51556">
    <property type="entry name" value="Metallo-dependent hydrolases"/>
    <property type="match status" value="1"/>
</dbReference>
<sequence>MRQNPLFFLTLAPFLIGAGPALDPAKVHQEAVVLDTHFDTPANLGRPGWNITDRHDVEIDGDQVDVPRMNDGGVDGGFFAIYTPQGPRTVEGMRTARDNALVRAVQIREMVSAHPDIFRFVITPQEAREAVAAGRHFVFMSMENGSPFAENVSLLSSFQRLGVTMASPVHFRNNALADSATDTPEWHGLSPKGREFVKEANRLGILIDCSHASDETLRQVLALSDAPIILSHSGVRAVHDHPRNVSDEDLRALAAKGGVVQINAFNDYMIDQPKIPEPEREKAMRALMGEAMRKFDSMTEEERREFVTKRRKIDEKWPVPKANFSDLMEHINHAIEVAGIDHVGISGDFDGGGGVDGFNSVADYPRISEALLAEGHSSDDVRKVMGGNALRVLAEAQAAGDPALRAVIPDTH</sequence>
<dbReference type="PANTHER" id="PTHR10443:SF12">
    <property type="entry name" value="DIPEPTIDASE"/>
    <property type="match status" value="1"/>
</dbReference>
<dbReference type="EMBL" id="RAPF01000005">
    <property type="protein sequence ID" value="RKF20773.1"/>
    <property type="molecule type" value="Genomic_DNA"/>
</dbReference>
<protein>
    <submittedName>
        <fullName evidence="1">Membrane dipeptidase</fullName>
    </submittedName>
</protein>
<dbReference type="GO" id="GO:0070573">
    <property type="term" value="F:metallodipeptidase activity"/>
    <property type="evidence" value="ECO:0007669"/>
    <property type="project" value="InterPro"/>
</dbReference>
<dbReference type="OrthoDB" id="9804920at2"/>
<name>A0A420EJE4_9SPHN</name>
<dbReference type="InterPro" id="IPR032466">
    <property type="entry name" value="Metal_Hydrolase"/>
</dbReference>
<evidence type="ECO:0000313" key="1">
    <source>
        <dbReference type="EMBL" id="RKF20773.1"/>
    </source>
</evidence>
<keyword evidence="2" id="KW-1185">Reference proteome</keyword>
<comment type="caution">
    <text evidence="1">The sequence shown here is derived from an EMBL/GenBank/DDBJ whole genome shotgun (WGS) entry which is preliminary data.</text>
</comment>
<accession>A0A420EJE4</accession>
<dbReference type="CDD" id="cd01301">
    <property type="entry name" value="rDP_like"/>
    <property type="match status" value="1"/>
</dbReference>
<reference evidence="1 2" key="1">
    <citation type="submission" date="2018-09" db="EMBL/GenBank/DDBJ databases">
        <title>Altererythrobacter spongiae sp. nov., isolated from a marine sponge.</title>
        <authorList>
            <person name="Zhuang L."/>
            <person name="Luo L."/>
        </authorList>
    </citation>
    <scope>NUCLEOTIDE SEQUENCE [LARGE SCALE GENOMIC DNA]</scope>
    <source>
        <strain evidence="1 2">HN-Y73</strain>
    </source>
</reference>
<dbReference type="AlphaFoldDB" id="A0A420EJE4"/>
<proteinExistence type="predicted"/>
<evidence type="ECO:0000313" key="2">
    <source>
        <dbReference type="Proteomes" id="UP000284395"/>
    </source>
</evidence>
<dbReference type="PROSITE" id="PS51365">
    <property type="entry name" value="RENAL_DIPEPTIDASE_2"/>
    <property type="match status" value="1"/>
</dbReference>
<dbReference type="Gene3D" id="1.10.287.650">
    <property type="entry name" value="L27 domain"/>
    <property type="match status" value="1"/>
</dbReference>
<dbReference type="PANTHER" id="PTHR10443">
    <property type="entry name" value="MICROSOMAL DIPEPTIDASE"/>
    <property type="match status" value="1"/>
</dbReference>
<dbReference type="GO" id="GO:0006508">
    <property type="term" value="P:proteolysis"/>
    <property type="evidence" value="ECO:0007669"/>
    <property type="project" value="InterPro"/>
</dbReference>